<keyword evidence="11" id="KW-1133">Transmembrane helix</keyword>
<evidence type="ECO:0000313" key="16">
    <source>
        <dbReference type="EMBL" id="CAD7681944.1"/>
    </source>
</evidence>
<gene>
    <name evidence="16" type="ORF">NYPRO_LOCUS14736</name>
</gene>
<comment type="subunit">
    <text evidence="4">Complex I is composed of 45 different subunits.</text>
</comment>
<evidence type="ECO:0000256" key="9">
    <source>
        <dbReference type="ARBA" id="ARBA00022792"/>
    </source>
</evidence>
<evidence type="ECO:0000256" key="8">
    <source>
        <dbReference type="ARBA" id="ARBA00022692"/>
    </source>
</evidence>
<evidence type="ECO:0000256" key="15">
    <source>
        <dbReference type="ARBA" id="ARBA00033255"/>
    </source>
</evidence>
<evidence type="ECO:0000313" key="17">
    <source>
        <dbReference type="Proteomes" id="UP000645828"/>
    </source>
</evidence>
<evidence type="ECO:0000256" key="2">
    <source>
        <dbReference type="ARBA" id="ARBA00004298"/>
    </source>
</evidence>
<comment type="similarity">
    <text evidence="3">Belongs to the complex I NDUFA1 subunit family.</text>
</comment>
<dbReference type="PANTHER" id="PTHR17098:SF2">
    <property type="entry name" value="NADH DEHYDROGENASE [UBIQUINONE] 1 ALPHA SUBCOMPLEX SUBUNIT 1"/>
    <property type="match status" value="1"/>
</dbReference>
<evidence type="ECO:0000256" key="14">
    <source>
        <dbReference type="ARBA" id="ARBA00029847"/>
    </source>
</evidence>
<dbReference type="GO" id="GO:0005743">
    <property type="term" value="C:mitochondrial inner membrane"/>
    <property type="evidence" value="ECO:0007669"/>
    <property type="project" value="UniProtKB-SubCell"/>
</dbReference>
<protein>
    <recommendedName>
        <fullName evidence="5">NADH dehydrogenase [ubiquinone] 1 alpha subcomplex subunit 1</fullName>
    </recommendedName>
    <alternativeName>
        <fullName evidence="15">Complex I-MWFE</fullName>
    </alternativeName>
    <alternativeName>
        <fullName evidence="14">NADH-ubiquinone oxidoreductase MWFE subunit</fullName>
    </alternativeName>
</protein>
<organism evidence="16 17">
    <name type="scientific">Nyctereutes procyonoides</name>
    <name type="common">Raccoon dog</name>
    <name type="synonym">Canis procyonoides</name>
    <dbReference type="NCBI Taxonomy" id="34880"/>
    <lineage>
        <taxon>Eukaryota</taxon>
        <taxon>Metazoa</taxon>
        <taxon>Chordata</taxon>
        <taxon>Craniata</taxon>
        <taxon>Vertebrata</taxon>
        <taxon>Euteleostomi</taxon>
        <taxon>Mammalia</taxon>
        <taxon>Eutheria</taxon>
        <taxon>Laurasiatheria</taxon>
        <taxon>Carnivora</taxon>
        <taxon>Caniformia</taxon>
        <taxon>Canidae</taxon>
        <taxon>Nyctereutes</taxon>
    </lineage>
</organism>
<evidence type="ECO:0000256" key="10">
    <source>
        <dbReference type="ARBA" id="ARBA00022982"/>
    </source>
</evidence>
<dbReference type="EMBL" id="CAJHUB010000754">
    <property type="protein sequence ID" value="CAD7681944.1"/>
    <property type="molecule type" value="Genomic_DNA"/>
</dbReference>
<keyword evidence="7" id="KW-0679">Respiratory chain</keyword>
<accession>A0A811Z390</accession>
<reference evidence="16" key="1">
    <citation type="submission" date="2020-12" db="EMBL/GenBank/DDBJ databases">
        <authorList>
            <consortium name="Molecular Ecology Group"/>
        </authorList>
    </citation>
    <scope>NUCLEOTIDE SEQUENCE</scope>
    <source>
        <strain evidence="16">TBG_1078</strain>
    </source>
</reference>
<keyword evidence="10" id="KW-0249">Electron transport</keyword>
<dbReference type="InterPro" id="IPR017384">
    <property type="entry name" value="NADH_Ub_cplx-1_asu_su-1"/>
</dbReference>
<comment type="caution">
    <text evidence="16">The sequence shown here is derived from an EMBL/GenBank/DDBJ whole genome shotgun (WGS) entry which is preliminary data.</text>
</comment>
<name>A0A811Z390_NYCPR</name>
<evidence type="ECO:0000256" key="4">
    <source>
        <dbReference type="ARBA" id="ARBA00011533"/>
    </source>
</evidence>
<keyword evidence="6" id="KW-0813">Transport</keyword>
<evidence type="ECO:0000256" key="5">
    <source>
        <dbReference type="ARBA" id="ARBA00016392"/>
    </source>
</evidence>
<evidence type="ECO:0000256" key="7">
    <source>
        <dbReference type="ARBA" id="ARBA00022660"/>
    </source>
</evidence>
<evidence type="ECO:0000256" key="1">
    <source>
        <dbReference type="ARBA" id="ARBA00003195"/>
    </source>
</evidence>
<sequence length="65" mass="7503">MWFEILPRIGIMAMCLVIPGIATGERVAYYPYQWNLMERDRPISGVNHYYGRENVCVCVCVCVCV</sequence>
<dbReference type="Proteomes" id="UP000645828">
    <property type="component" value="Unassembled WGS sequence"/>
</dbReference>
<keyword evidence="17" id="KW-1185">Reference proteome</keyword>
<evidence type="ECO:0000256" key="12">
    <source>
        <dbReference type="ARBA" id="ARBA00023128"/>
    </source>
</evidence>
<comment type="subcellular location">
    <subcellularLocation>
        <location evidence="2">Mitochondrion inner membrane</location>
        <topology evidence="2">Single-pass membrane protein</topology>
        <orientation evidence="2">Matrix side</orientation>
    </subcellularLocation>
</comment>
<keyword evidence="12" id="KW-0496">Mitochondrion</keyword>
<keyword evidence="13" id="KW-0472">Membrane</keyword>
<evidence type="ECO:0000256" key="6">
    <source>
        <dbReference type="ARBA" id="ARBA00022448"/>
    </source>
</evidence>
<dbReference type="PANTHER" id="PTHR17098">
    <property type="entry name" value="NADH-UBIQUINONE OXIDOREDUCTASE MWFE SUBUNIT"/>
    <property type="match status" value="1"/>
</dbReference>
<evidence type="ECO:0000256" key="13">
    <source>
        <dbReference type="ARBA" id="ARBA00023136"/>
    </source>
</evidence>
<keyword evidence="9" id="KW-0999">Mitochondrion inner membrane</keyword>
<evidence type="ECO:0000256" key="11">
    <source>
        <dbReference type="ARBA" id="ARBA00022989"/>
    </source>
</evidence>
<comment type="function">
    <text evidence="1">Accessory subunit of the mitochondrial membrane respiratory chain NADH dehydrogenase (Complex I), that is believed not to be involved in catalysis. Complex I functions in the transfer of electrons from NADH to the respiratory chain. The immediate electron acceptor for the enzyme is believed to be ubiquinone.</text>
</comment>
<keyword evidence="8" id="KW-0812">Transmembrane</keyword>
<proteinExistence type="inferred from homology"/>
<evidence type="ECO:0000256" key="3">
    <source>
        <dbReference type="ARBA" id="ARBA00009960"/>
    </source>
</evidence>
<dbReference type="AlphaFoldDB" id="A0A811Z390"/>